<proteinExistence type="predicted"/>
<dbReference type="AlphaFoldDB" id="A0A7A3BWG8"/>
<reference evidence="2" key="1">
    <citation type="journal article" date="2018" name="Genome Biol.">
        <title>SKESA: strategic k-mer extension for scrupulous assemblies.</title>
        <authorList>
            <person name="Souvorov A."/>
            <person name="Agarwala R."/>
            <person name="Lipman D.J."/>
        </authorList>
    </citation>
    <scope>NUCLEOTIDE SEQUENCE</scope>
    <source>
        <strain evidence="2">EC00713</strain>
    </source>
</reference>
<organism evidence="2">
    <name type="scientific">Escherichia coli</name>
    <dbReference type="NCBI Taxonomy" id="562"/>
    <lineage>
        <taxon>Bacteria</taxon>
        <taxon>Pseudomonadati</taxon>
        <taxon>Pseudomonadota</taxon>
        <taxon>Gammaproteobacteria</taxon>
        <taxon>Enterobacterales</taxon>
        <taxon>Enterobacteriaceae</taxon>
        <taxon>Escherichia</taxon>
    </lineage>
</organism>
<evidence type="ECO:0000313" key="2">
    <source>
        <dbReference type="EMBL" id="HAI8764556.1"/>
    </source>
</evidence>
<sequence length="145" mass="16268">MEYSGGCGLDVLITKNKQAVMCHGLFIELIADIKKPTVRVGFFLGFLVGTRGFEPPTPDTPCHCDKSAVTLVNTGAATHLTVYANSAFFAKSALYTSMGYSWFFPILLHTTYVSINTRLKIRKRIDMKEINKILLIFCRERVNLK</sequence>
<dbReference type="EMBL" id="DABFST010000029">
    <property type="protein sequence ID" value="HAI8764556.1"/>
    <property type="molecule type" value="Genomic_DNA"/>
</dbReference>
<keyword evidence="1" id="KW-0472">Membrane</keyword>
<protein>
    <submittedName>
        <fullName evidence="2">Uncharacterized protein</fullName>
    </submittedName>
</protein>
<keyword evidence="1" id="KW-0812">Transmembrane</keyword>
<name>A0A7A3BWG8_ECOLX</name>
<gene>
    <name evidence="2" type="ORF">HJ982_003049</name>
</gene>
<reference evidence="2" key="2">
    <citation type="submission" date="2020-04" db="EMBL/GenBank/DDBJ databases">
        <authorList>
            <consortium name="NCBI Pathogen Detection Project"/>
        </authorList>
    </citation>
    <scope>NUCLEOTIDE SEQUENCE</scope>
    <source>
        <strain evidence="2">EC00713</strain>
    </source>
</reference>
<comment type="caution">
    <text evidence="2">The sequence shown here is derived from an EMBL/GenBank/DDBJ whole genome shotgun (WGS) entry which is preliminary data.</text>
</comment>
<accession>A0A7A3BWG8</accession>
<evidence type="ECO:0000256" key="1">
    <source>
        <dbReference type="SAM" id="Phobius"/>
    </source>
</evidence>
<keyword evidence="1" id="KW-1133">Transmembrane helix</keyword>
<feature type="transmembrane region" description="Helical" evidence="1">
    <location>
        <begin position="93"/>
        <end position="115"/>
    </location>
</feature>
<dbReference type="RefSeq" id="WP_251285511.1">
    <property type="nucleotide sequence ID" value="NZ_JAJLMQ010000051.1"/>
</dbReference>